<protein>
    <recommendedName>
        <fullName evidence="13">Mitochondrial carrier protein</fullName>
    </recommendedName>
</protein>
<dbReference type="Gene3D" id="1.50.40.10">
    <property type="entry name" value="Mitochondrial carrier domain"/>
    <property type="match status" value="2"/>
</dbReference>
<feature type="compositionally biased region" description="Basic and acidic residues" evidence="10">
    <location>
        <begin position="57"/>
        <end position="67"/>
    </location>
</feature>
<dbReference type="EMBL" id="CDMY01000447">
    <property type="protein sequence ID" value="CEM13673.1"/>
    <property type="molecule type" value="Genomic_DNA"/>
</dbReference>
<evidence type="ECO:0000256" key="10">
    <source>
        <dbReference type="SAM" id="MobiDB-lite"/>
    </source>
</evidence>
<accession>A0A0G4FJA6</accession>
<dbReference type="Pfam" id="PF00153">
    <property type="entry name" value="Mito_carr"/>
    <property type="match status" value="3"/>
</dbReference>
<keyword evidence="12" id="KW-1185">Reference proteome</keyword>
<keyword evidence="6" id="KW-1133">Transmembrane helix</keyword>
<evidence type="ECO:0008006" key="13">
    <source>
        <dbReference type="Google" id="ProtNLM"/>
    </source>
</evidence>
<evidence type="ECO:0000256" key="3">
    <source>
        <dbReference type="ARBA" id="ARBA00022448"/>
    </source>
</evidence>
<organism evidence="11 12">
    <name type="scientific">Vitrella brassicaformis (strain CCMP3155)</name>
    <dbReference type="NCBI Taxonomy" id="1169540"/>
    <lineage>
        <taxon>Eukaryota</taxon>
        <taxon>Sar</taxon>
        <taxon>Alveolata</taxon>
        <taxon>Colpodellida</taxon>
        <taxon>Vitrellaceae</taxon>
        <taxon>Vitrella</taxon>
    </lineage>
</organism>
<keyword evidence="7 8" id="KW-0472">Membrane</keyword>
<evidence type="ECO:0000313" key="12">
    <source>
        <dbReference type="Proteomes" id="UP000041254"/>
    </source>
</evidence>
<dbReference type="PANTHER" id="PTHR45667">
    <property type="entry name" value="S-ADENOSYLMETHIONINE MITOCHONDRIAL CARRIER PROTEIN"/>
    <property type="match status" value="1"/>
</dbReference>
<proteinExistence type="inferred from homology"/>
<evidence type="ECO:0000256" key="1">
    <source>
        <dbReference type="ARBA" id="ARBA00004141"/>
    </source>
</evidence>
<dbReference type="OrthoDB" id="442177at2759"/>
<dbReference type="InterPro" id="IPR018108">
    <property type="entry name" value="MCP_transmembrane"/>
</dbReference>
<dbReference type="Proteomes" id="UP000041254">
    <property type="component" value="Unassembled WGS sequence"/>
</dbReference>
<dbReference type="PROSITE" id="PS50920">
    <property type="entry name" value="SOLCAR"/>
    <property type="match status" value="3"/>
</dbReference>
<comment type="subcellular location">
    <subcellularLocation>
        <location evidence="1">Membrane</location>
        <topology evidence="1">Multi-pass membrane protein</topology>
    </subcellularLocation>
</comment>
<comment type="similarity">
    <text evidence="2 9">Belongs to the mitochondrial carrier (TC 2.A.29) family.</text>
</comment>
<gene>
    <name evidence="11" type="ORF">Vbra_15512</name>
</gene>
<evidence type="ECO:0000256" key="7">
    <source>
        <dbReference type="ARBA" id="ARBA00023136"/>
    </source>
</evidence>
<feature type="repeat" description="Solcar" evidence="8">
    <location>
        <begin position="310"/>
        <end position="424"/>
    </location>
</feature>
<evidence type="ECO:0000256" key="2">
    <source>
        <dbReference type="ARBA" id="ARBA00006375"/>
    </source>
</evidence>
<keyword evidence="3 9" id="KW-0813">Transport</keyword>
<evidence type="ECO:0000256" key="5">
    <source>
        <dbReference type="ARBA" id="ARBA00022737"/>
    </source>
</evidence>
<keyword evidence="5" id="KW-0677">Repeat</keyword>
<name>A0A0G4FJA6_VITBC</name>
<feature type="compositionally biased region" description="Basic and acidic residues" evidence="10">
    <location>
        <begin position="77"/>
        <end position="87"/>
    </location>
</feature>
<dbReference type="GO" id="GO:0016020">
    <property type="term" value="C:membrane"/>
    <property type="evidence" value="ECO:0007669"/>
    <property type="project" value="UniProtKB-SubCell"/>
</dbReference>
<reference evidence="11 12" key="1">
    <citation type="submission" date="2014-11" db="EMBL/GenBank/DDBJ databases">
        <authorList>
            <person name="Zhu J."/>
            <person name="Qi W."/>
            <person name="Song R."/>
        </authorList>
    </citation>
    <scope>NUCLEOTIDE SEQUENCE [LARGE SCALE GENOMIC DNA]</scope>
</reference>
<feature type="region of interest" description="Disordered" evidence="10">
    <location>
        <begin position="49"/>
        <end position="87"/>
    </location>
</feature>
<evidence type="ECO:0000256" key="4">
    <source>
        <dbReference type="ARBA" id="ARBA00022692"/>
    </source>
</evidence>
<feature type="repeat" description="Solcar" evidence="8">
    <location>
        <begin position="141"/>
        <end position="214"/>
    </location>
</feature>
<dbReference type="AlphaFoldDB" id="A0A0G4FJA6"/>
<evidence type="ECO:0000256" key="6">
    <source>
        <dbReference type="ARBA" id="ARBA00022989"/>
    </source>
</evidence>
<evidence type="ECO:0000256" key="9">
    <source>
        <dbReference type="RuleBase" id="RU000488"/>
    </source>
</evidence>
<dbReference type="InterPro" id="IPR023395">
    <property type="entry name" value="MCP_dom_sf"/>
</dbReference>
<keyword evidence="4 8" id="KW-0812">Transmembrane</keyword>
<evidence type="ECO:0000256" key="8">
    <source>
        <dbReference type="PROSITE-ProRule" id="PRU00282"/>
    </source>
</evidence>
<dbReference type="SUPFAM" id="SSF103506">
    <property type="entry name" value="Mitochondrial carrier"/>
    <property type="match status" value="1"/>
</dbReference>
<dbReference type="PhylomeDB" id="A0A0G4FJA6"/>
<feature type="repeat" description="Solcar" evidence="8">
    <location>
        <begin position="222"/>
        <end position="305"/>
    </location>
</feature>
<evidence type="ECO:0000313" key="11">
    <source>
        <dbReference type="EMBL" id="CEM13673.1"/>
    </source>
</evidence>
<dbReference type="OMA" id="ACANVAY"/>
<dbReference type="VEuPathDB" id="CryptoDB:Vbra_15512"/>
<sequence length="426" mass="44185">MGSSCSARHPQPSFPVGAFLTIHRPSRYLGLAHRAGPLPPLQRHHVSASLVAQSGSRGHDTSTEQRRTSRASSLSDEQPRVGRRDHLNGGSLLSGLLTIGVATSAFHSPSDKVASAAVPAVPVPTSLPPEAGGAGADKGLAKELISGLAGGGASRLGKDAILHPLDTLRARLQLRNQTNDGLFDDLYRGIVPPLVVGTPASALFFGVKDTSMAYLAQAGLSGNLQVRTSAAVLAASVPYWLVRTPSEVVKTRCQAGLANNTLDGIRKTVEQDGIGGLYTGYNANIAYAYPTDVIKFLVYDSLKAALGGELTLLEKTAAGSLASCTAQLFTNPLDVIRTRLMTQDKRETSVAAASPASSYGGGVAAQSDSSASSSAAYSGIVDCGMRIATEEGPARLWSGVSPRLVRAVLSGAIQFGSYELVKGLAK</sequence>
<dbReference type="InParanoid" id="A0A0G4FJA6"/>